<keyword evidence="1 2" id="KW-0238">DNA-binding</keyword>
<evidence type="ECO:0000256" key="1">
    <source>
        <dbReference type="ARBA" id="ARBA00023125"/>
    </source>
</evidence>
<dbReference type="InterPro" id="IPR009057">
    <property type="entry name" value="Homeodomain-like_sf"/>
</dbReference>
<name>A0A1C0YN89_9BACL</name>
<evidence type="ECO:0000313" key="5">
    <source>
        <dbReference type="Proteomes" id="UP000093199"/>
    </source>
</evidence>
<gene>
    <name evidence="4" type="ORF">A6M13_02050</name>
</gene>
<protein>
    <recommendedName>
        <fullName evidence="3">HTH tetR-type domain-containing protein</fullName>
    </recommendedName>
</protein>
<feature type="domain" description="HTH tetR-type" evidence="3">
    <location>
        <begin position="6"/>
        <end position="66"/>
    </location>
</feature>
<dbReference type="PANTHER" id="PTHR43479:SF7">
    <property type="entry name" value="TETR-FAMILY TRANSCRIPTIONAL REGULATOR"/>
    <property type="match status" value="1"/>
</dbReference>
<dbReference type="EMBL" id="MASJ01000001">
    <property type="protein sequence ID" value="OCS88650.1"/>
    <property type="molecule type" value="Genomic_DNA"/>
</dbReference>
<dbReference type="OrthoDB" id="9810250at2"/>
<dbReference type="InterPro" id="IPR001647">
    <property type="entry name" value="HTH_TetR"/>
</dbReference>
<evidence type="ECO:0000313" key="4">
    <source>
        <dbReference type="EMBL" id="OCS88650.1"/>
    </source>
</evidence>
<dbReference type="InterPro" id="IPR039532">
    <property type="entry name" value="TetR_C_Firmicutes"/>
</dbReference>
<reference evidence="4 5" key="1">
    <citation type="submission" date="2016-07" db="EMBL/GenBank/DDBJ databases">
        <title>Caryophanon tenue genome sequencing.</title>
        <authorList>
            <person name="Verma A."/>
            <person name="Pal Y."/>
            <person name="Krishnamurthi S."/>
        </authorList>
    </citation>
    <scope>NUCLEOTIDE SEQUENCE [LARGE SCALE GENOMIC DNA]</scope>
    <source>
        <strain evidence="4 5">DSM 14152</strain>
    </source>
</reference>
<dbReference type="SUPFAM" id="SSF46689">
    <property type="entry name" value="Homeodomain-like"/>
    <property type="match status" value="1"/>
</dbReference>
<comment type="caution">
    <text evidence="4">The sequence shown here is derived from an EMBL/GenBank/DDBJ whole genome shotgun (WGS) entry which is preliminary data.</text>
</comment>
<dbReference type="RefSeq" id="WP_066542451.1">
    <property type="nucleotide sequence ID" value="NZ_MASJ01000001.1"/>
</dbReference>
<organism evidence="4 5">
    <name type="scientific">Caryophanon tenue</name>
    <dbReference type="NCBI Taxonomy" id="33978"/>
    <lineage>
        <taxon>Bacteria</taxon>
        <taxon>Bacillati</taxon>
        <taxon>Bacillota</taxon>
        <taxon>Bacilli</taxon>
        <taxon>Bacillales</taxon>
        <taxon>Caryophanaceae</taxon>
        <taxon>Caryophanon</taxon>
    </lineage>
</organism>
<dbReference type="Gene3D" id="1.10.357.10">
    <property type="entry name" value="Tetracycline Repressor, domain 2"/>
    <property type="match status" value="1"/>
</dbReference>
<dbReference type="PANTHER" id="PTHR43479">
    <property type="entry name" value="ACREF/ENVCD OPERON REPRESSOR-RELATED"/>
    <property type="match status" value="1"/>
</dbReference>
<dbReference type="InterPro" id="IPR050624">
    <property type="entry name" value="HTH-type_Tx_Regulator"/>
</dbReference>
<dbReference type="GO" id="GO:0003677">
    <property type="term" value="F:DNA binding"/>
    <property type="evidence" value="ECO:0007669"/>
    <property type="project" value="UniProtKB-UniRule"/>
</dbReference>
<feature type="DNA-binding region" description="H-T-H motif" evidence="2">
    <location>
        <begin position="29"/>
        <end position="48"/>
    </location>
</feature>
<evidence type="ECO:0000259" key="3">
    <source>
        <dbReference type="PROSITE" id="PS50977"/>
    </source>
</evidence>
<dbReference type="AlphaFoldDB" id="A0A1C0YN89"/>
<keyword evidence="5" id="KW-1185">Reference proteome</keyword>
<dbReference type="PROSITE" id="PS50977">
    <property type="entry name" value="HTH_TETR_2"/>
    <property type="match status" value="1"/>
</dbReference>
<dbReference type="STRING" id="33978.A6M13_02050"/>
<evidence type="ECO:0000256" key="2">
    <source>
        <dbReference type="PROSITE-ProRule" id="PRU00335"/>
    </source>
</evidence>
<accession>A0A1C0YN89</accession>
<dbReference type="Proteomes" id="UP000093199">
    <property type="component" value="Unassembled WGS sequence"/>
</dbReference>
<sequence>MDKRIEKTLHHLQEALLLLIREKPLVDITVSELCRCADVNRGTFYKHFSNVHDVFDLYFGRIIADLEQSYHAPLNVANYNVTHIEKDTIRIFHHVKQFEAFYRIALDPNMPMTYYHQLFSFIKQLMEETIGSISDERQRRFQASTSANMIMGMIMQWHEEDYRLTPAELNHYFFQILRANEERFYE</sequence>
<proteinExistence type="predicted"/>
<dbReference type="Pfam" id="PF14278">
    <property type="entry name" value="TetR_C_8"/>
    <property type="match status" value="1"/>
</dbReference>